<keyword evidence="2" id="KW-1185">Reference proteome</keyword>
<accession>A0A0R3WUP3</accession>
<evidence type="ECO:0000313" key="3">
    <source>
        <dbReference type="WBParaSite" id="TTAC_0000448301-mRNA-1"/>
    </source>
</evidence>
<organism evidence="3">
    <name type="scientific">Hydatigena taeniaeformis</name>
    <name type="common">Feline tapeworm</name>
    <name type="synonym">Taenia taeniaeformis</name>
    <dbReference type="NCBI Taxonomy" id="6205"/>
    <lineage>
        <taxon>Eukaryota</taxon>
        <taxon>Metazoa</taxon>
        <taxon>Spiralia</taxon>
        <taxon>Lophotrochozoa</taxon>
        <taxon>Platyhelminthes</taxon>
        <taxon>Cestoda</taxon>
        <taxon>Eucestoda</taxon>
        <taxon>Cyclophyllidea</taxon>
        <taxon>Taeniidae</taxon>
        <taxon>Hydatigera</taxon>
    </lineage>
</organism>
<reference evidence="1 2" key="2">
    <citation type="submission" date="2018-11" db="EMBL/GenBank/DDBJ databases">
        <authorList>
            <consortium name="Pathogen Informatics"/>
        </authorList>
    </citation>
    <scope>NUCLEOTIDE SEQUENCE [LARGE SCALE GENOMIC DNA]</scope>
</reference>
<dbReference type="OrthoDB" id="10480429at2759"/>
<reference evidence="3" key="1">
    <citation type="submission" date="2017-02" db="UniProtKB">
        <authorList>
            <consortium name="WormBaseParasite"/>
        </authorList>
    </citation>
    <scope>IDENTIFICATION</scope>
</reference>
<gene>
    <name evidence="1" type="ORF">TTAC_LOCUS4468</name>
</gene>
<name>A0A0R3WUP3_HYDTA</name>
<dbReference type="AlphaFoldDB" id="A0A0R3WUP3"/>
<dbReference type="Proteomes" id="UP000274429">
    <property type="component" value="Unassembled WGS sequence"/>
</dbReference>
<evidence type="ECO:0000313" key="1">
    <source>
        <dbReference type="EMBL" id="VDM25018.1"/>
    </source>
</evidence>
<dbReference type="WBParaSite" id="TTAC_0000448301-mRNA-1">
    <property type="protein sequence ID" value="TTAC_0000448301-mRNA-1"/>
    <property type="gene ID" value="TTAC_0000448301"/>
</dbReference>
<protein>
    <submittedName>
        <fullName evidence="1 3">Uncharacterized protein</fullName>
    </submittedName>
</protein>
<sequence>MLWTGVAYQFVAGIPQMAPYTPNSTMVEVEKEETTSAESLAGQYMRTIQSVSSELYLDGLRQEVALREALASNPHKRQPFDLANLGLTSNETDLSEVRPSTLSRSRSFTDKPKRLVWSDALRQRSQTRQKPSSYFNLLVGHFNPFHSLSDIYPQR</sequence>
<dbReference type="STRING" id="6205.A0A0R3WUP3"/>
<dbReference type="EMBL" id="UYWX01004522">
    <property type="protein sequence ID" value="VDM25018.1"/>
    <property type="molecule type" value="Genomic_DNA"/>
</dbReference>
<evidence type="ECO:0000313" key="2">
    <source>
        <dbReference type="Proteomes" id="UP000274429"/>
    </source>
</evidence>
<proteinExistence type="predicted"/>